<dbReference type="Pfam" id="PF15296">
    <property type="entry name" value="Codanin-1_C"/>
    <property type="match status" value="1"/>
</dbReference>
<comment type="caution">
    <text evidence="3">The sequence shown here is derived from an EMBL/GenBank/DDBJ whole genome shotgun (WGS) entry which is preliminary data.</text>
</comment>
<gene>
    <name evidence="3" type="ORF">R5R35_003124</name>
</gene>
<sequence length="1277" mass="145406">MANKLLNEVISGSISWHDFVYWLTPRHEETQEIHFRVDCNQGDFVIYFVNLLRDEVSSILQKASEVNYTLKKNSSFPTLNAKKKVVYNGRSECLARPPSEHFNNSSKQSINISPGCGSLNKSSLLNNTKTKEDNSVFNKSVDGNNKHFVKCYSLLNGTAKLGTDHLNYANKIKVNVVHSVTHKTEKNMESTFLNSCHLSPIAAELYSATKEKYSGRVSEIDSPDHRLIRRDSRSSSGKRVSLERTTSSPSNTSFSIAEHSFPAVGSPAKPNSSRRRRIKPTRLADSFEKGTSLDQNRAPNFGEVVRPLEPSTPFREDVTIKERKESPEADFRDLLRLEKQKLQQNVWNSVVTTTNSQPTMIVNPSPDTVKFKKELSILAKMYNLLLDTNLICNIVTEFHFIFSLLNVQEDVSSSELKESTSLGYFISVHECVFFATTVLNEQRFFLSTLDKASLKQLLNNKRISLFVPDLWQYLSDLHQHRSDSRRFIGSSVFHTSVCFQSDTDNRENFPSDRTFVTFRKQRDAFYEIIGIWEENHSSPGWSFGVALGARVRNLLSMNDEPANFIHFARLFRTQLLGSYWKSSNAAIEEDSSGSLSEVLKCLKEGNPDKYSRLYERLVTPVKTSNLGAVSEFPGQQEFYKDFVVHGNHANFNTHLIDSLCNEIEHLNASEFSASDVEEGPVVDKDTKQAFVTCVNNMQLLAKFLGFVLFLPYRSKNKMSSALVEKQISVRRKLRTPIDVLSYIQEAIQSKKLTLTVPWTVQFLSMVDNVSYNLPYYREVISLLCAIYRTLPSVSCHSPYGSFMLKVCLGWLFERPQLPEDIFYTWWIKESQSSELAVNSENSRSIVASIDELDFIEWDTLMILCPNLEAIKWLLMSDSNSGRSVMPPRHITPVLVACEQTLPSSSRNLELQLEENFLEGQPSSIRKTIEFVSERIASSCVKYICSQPLTEVKQKALKMLEDSDNNDLLSTKLPLETSLLALELKKYCQNVIPKLCFDKCCGVMPLLLAEDVPQEITHICVQIAVRLSLERVNIWINSHITPALFTKHLSSEVDKVNRNSVKTIKSSHVLRGWRKLSEKNALSPAESITIIRNMICVVMGESKVQDDDVLSTLHCVLDTLMSRRDLIPSAERVLGSLSVDLAFALVAHHPELIKETILEKFLSIWMTKEVVTSHCFQHLICPRNIMILNKSENGKNVWSAAARFLYFILINNIIPPNEFESQCVAIFRHEWSSETLKHLALCFEEVVEQYQRTNCDANFLLLLELVSDLCREMDNEDF</sequence>
<keyword evidence="4" id="KW-1185">Reference proteome</keyword>
<feature type="compositionally biased region" description="Basic and acidic residues" evidence="1">
    <location>
        <begin position="214"/>
        <end position="233"/>
    </location>
</feature>
<evidence type="ECO:0000313" key="4">
    <source>
        <dbReference type="Proteomes" id="UP001378592"/>
    </source>
</evidence>
<dbReference type="EMBL" id="JAZDUA010000201">
    <property type="protein sequence ID" value="KAK7864514.1"/>
    <property type="molecule type" value="Genomic_DNA"/>
</dbReference>
<evidence type="ECO:0000256" key="1">
    <source>
        <dbReference type="SAM" id="MobiDB-lite"/>
    </source>
</evidence>
<feature type="region of interest" description="Disordered" evidence="1">
    <location>
        <begin position="214"/>
        <end position="298"/>
    </location>
</feature>
<organism evidence="3 4">
    <name type="scientific">Gryllus longicercus</name>
    <dbReference type="NCBI Taxonomy" id="2509291"/>
    <lineage>
        <taxon>Eukaryota</taxon>
        <taxon>Metazoa</taxon>
        <taxon>Ecdysozoa</taxon>
        <taxon>Arthropoda</taxon>
        <taxon>Hexapoda</taxon>
        <taxon>Insecta</taxon>
        <taxon>Pterygota</taxon>
        <taxon>Neoptera</taxon>
        <taxon>Polyneoptera</taxon>
        <taxon>Orthoptera</taxon>
        <taxon>Ensifera</taxon>
        <taxon>Gryllidea</taxon>
        <taxon>Grylloidea</taxon>
        <taxon>Gryllidae</taxon>
        <taxon>Gryllinae</taxon>
        <taxon>Gryllus</taxon>
    </lineage>
</organism>
<protein>
    <recommendedName>
        <fullName evidence="2">Codanin-1 C-terminal domain-containing protein</fullName>
    </recommendedName>
</protein>
<feature type="domain" description="Codanin-1 C-terminal" evidence="2">
    <location>
        <begin position="850"/>
        <end position="960"/>
    </location>
</feature>
<evidence type="ECO:0000313" key="3">
    <source>
        <dbReference type="EMBL" id="KAK7864514.1"/>
    </source>
</evidence>
<dbReference type="PANTHER" id="PTHR28678:SF1">
    <property type="entry name" value="CODANIN-1"/>
    <property type="match status" value="1"/>
</dbReference>
<name>A0AAN9VGK3_9ORTH</name>
<feature type="compositionally biased region" description="Polar residues" evidence="1">
    <location>
        <begin position="234"/>
        <end position="255"/>
    </location>
</feature>
<evidence type="ECO:0000259" key="2">
    <source>
        <dbReference type="Pfam" id="PF15296"/>
    </source>
</evidence>
<dbReference type="InterPro" id="IPR040031">
    <property type="entry name" value="Codanin-1"/>
</dbReference>
<dbReference type="AlphaFoldDB" id="A0AAN9VGK3"/>
<dbReference type="GO" id="GO:0006325">
    <property type="term" value="P:chromatin organization"/>
    <property type="evidence" value="ECO:0007669"/>
    <property type="project" value="TreeGrafter"/>
</dbReference>
<dbReference type="InterPro" id="IPR028171">
    <property type="entry name" value="Codanin-1_C"/>
</dbReference>
<reference evidence="3 4" key="1">
    <citation type="submission" date="2024-03" db="EMBL/GenBank/DDBJ databases">
        <title>The genome assembly and annotation of the cricket Gryllus longicercus Weissman &amp; Gray.</title>
        <authorList>
            <person name="Szrajer S."/>
            <person name="Gray D."/>
            <person name="Ylla G."/>
        </authorList>
    </citation>
    <scope>NUCLEOTIDE SEQUENCE [LARGE SCALE GENOMIC DNA]</scope>
    <source>
        <strain evidence="3">DAG 2021-001</strain>
        <tissue evidence="3">Whole body minus gut</tissue>
    </source>
</reference>
<accession>A0AAN9VGK3</accession>
<dbReference type="GO" id="GO:0005634">
    <property type="term" value="C:nucleus"/>
    <property type="evidence" value="ECO:0007669"/>
    <property type="project" value="TreeGrafter"/>
</dbReference>
<dbReference type="Proteomes" id="UP001378592">
    <property type="component" value="Unassembled WGS sequence"/>
</dbReference>
<dbReference type="PANTHER" id="PTHR28678">
    <property type="entry name" value="CODANIN-1"/>
    <property type="match status" value="1"/>
</dbReference>
<proteinExistence type="predicted"/>